<dbReference type="GO" id="GO:0003723">
    <property type="term" value="F:RNA binding"/>
    <property type="evidence" value="ECO:0007669"/>
    <property type="project" value="UniProtKB-KW"/>
</dbReference>
<comment type="subcellular location">
    <subcellularLocation>
        <location evidence="1">Cytoplasm</location>
    </subcellularLocation>
</comment>
<dbReference type="PANTHER" id="PTHR42873:SF1">
    <property type="entry name" value="S-ADENOSYLMETHIONINE-DEPENDENT METHYLTRANSFERASE DOMAIN-CONTAINING PROTEIN"/>
    <property type="match status" value="1"/>
</dbReference>
<dbReference type="STRING" id="551987.SAMN05192549_107180"/>
<dbReference type="InterPro" id="IPR041532">
    <property type="entry name" value="RlmI-like_PUA"/>
</dbReference>
<keyword evidence="5 10" id="KW-0808">Transferase</keyword>
<comment type="similarity">
    <text evidence="8">Belongs to the methyltransferase superfamily. RlmI family.</text>
</comment>
<dbReference type="Pfam" id="PF17785">
    <property type="entry name" value="PUA_3"/>
    <property type="match status" value="1"/>
</dbReference>
<dbReference type="GO" id="GO:0008168">
    <property type="term" value="F:methyltransferase activity"/>
    <property type="evidence" value="ECO:0007669"/>
    <property type="project" value="UniProtKB-KW"/>
</dbReference>
<dbReference type="InterPro" id="IPR015947">
    <property type="entry name" value="PUA-like_sf"/>
</dbReference>
<gene>
    <name evidence="10" type="ORF">SAMN05192549_107180</name>
</gene>
<sequence>MLPMLTITIKQGKEKRLLAGDILIYATAIERVDGRPQEKNKLGATAIVQTSSHQFLARAAWNPKSDVRARVWSYKEDEPVDHAMMKRRVRAAIAKRAAAVRAAAPTDLVPVIRGDEDGLPGLLVDSWGGTAGYLICQFQSAGVDAWKVPIVQALLADTGCPNVFERCDELVRKSEGLPVFYRPLAGEEPPDHVLVTEKGSRFSMDLRTGFKYPKVRS</sequence>
<dbReference type="SUPFAM" id="SSF53335">
    <property type="entry name" value="S-adenosyl-L-methionine-dependent methyltransferases"/>
    <property type="match status" value="1"/>
</dbReference>
<dbReference type="Gene3D" id="3.30.750.80">
    <property type="entry name" value="RNA methyltransferase domain (HRMD) like"/>
    <property type="match status" value="1"/>
</dbReference>
<reference evidence="11" key="1">
    <citation type="submission" date="2016-11" db="EMBL/GenBank/DDBJ databases">
        <authorList>
            <person name="Varghese N."/>
            <person name="Submissions S."/>
        </authorList>
    </citation>
    <scope>NUCLEOTIDE SEQUENCE [LARGE SCALE GENOMIC DNA]</scope>
    <source>
        <strain evidence="11">Sac-22</strain>
    </source>
</reference>
<evidence type="ECO:0000256" key="4">
    <source>
        <dbReference type="ARBA" id="ARBA00022603"/>
    </source>
</evidence>
<dbReference type="EMBL" id="FRCX01000007">
    <property type="protein sequence ID" value="SHN31523.1"/>
    <property type="molecule type" value="Genomic_DNA"/>
</dbReference>
<dbReference type="InterPro" id="IPR036974">
    <property type="entry name" value="PUA_sf"/>
</dbReference>
<evidence type="ECO:0000313" key="11">
    <source>
        <dbReference type="Proteomes" id="UP000184339"/>
    </source>
</evidence>
<dbReference type="GO" id="GO:0032259">
    <property type="term" value="P:methylation"/>
    <property type="evidence" value="ECO:0007669"/>
    <property type="project" value="UniProtKB-KW"/>
</dbReference>
<dbReference type="PANTHER" id="PTHR42873">
    <property type="entry name" value="RIBOSOMAL RNA LARGE SUBUNIT METHYLTRANSFERASE"/>
    <property type="match status" value="1"/>
</dbReference>
<name>A0A1M7QJZ4_9BURK</name>
<accession>A0A1M7QJZ4</accession>
<evidence type="ECO:0000256" key="8">
    <source>
        <dbReference type="ARBA" id="ARBA00038091"/>
    </source>
</evidence>
<proteinExistence type="inferred from homology"/>
<evidence type="ECO:0000256" key="5">
    <source>
        <dbReference type="ARBA" id="ARBA00022679"/>
    </source>
</evidence>
<dbReference type="Gene3D" id="2.30.130.10">
    <property type="entry name" value="PUA domain"/>
    <property type="match status" value="1"/>
</dbReference>
<evidence type="ECO:0000256" key="6">
    <source>
        <dbReference type="ARBA" id="ARBA00022691"/>
    </source>
</evidence>
<dbReference type="PROSITE" id="PS50890">
    <property type="entry name" value="PUA"/>
    <property type="match status" value="1"/>
</dbReference>
<evidence type="ECO:0000256" key="1">
    <source>
        <dbReference type="ARBA" id="ARBA00004496"/>
    </source>
</evidence>
<keyword evidence="3" id="KW-0698">rRNA processing</keyword>
<organism evidence="10 11">
    <name type="scientific">Duganella sacchari</name>
    <dbReference type="NCBI Taxonomy" id="551987"/>
    <lineage>
        <taxon>Bacteria</taxon>
        <taxon>Pseudomonadati</taxon>
        <taxon>Pseudomonadota</taxon>
        <taxon>Betaproteobacteria</taxon>
        <taxon>Burkholderiales</taxon>
        <taxon>Oxalobacteraceae</taxon>
        <taxon>Telluria group</taxon>
        <taxon>Duganella</taxon>
    </lineage>
</organism>
<dbReference type="SMART" id="SM00359">
    <property type="entry name" value="PUA"/>
    <property type="match status" value="1"/>
</dbReference>
<keyword evidence="11" id="KW-1185">Reference proteome</keyword>
<evidence type="ECO:0000256" key="3">
    <source>
        <dbReference type="ARBA" id="ARBA00022552"/>
    </source>
</evidence>
<feature type="domain" description="PUA" evidence="9">
    <location>
        <begin position="5"/>
        <end position="94"/>
    </location>
</feature>
<dbReference type="InterPro" id="IPR002478">
    <property type="entry name" value="PUA"/>
</dbReference>
<dbReference type="SUPFAM" id="SSF88697">
    <property type="entry name" value="PUA domain-like"/>
    <property type="match status" value="1"/>
</dbReference>
<protein>
    <submittedName>
        <fullName evidence="10">23S rRNA (Cytosine1962-C5)-methyltransferase</fullName>
    </submittedName>
</protein>
<dbReference type="CDD" id="cd11572">
    <property type="entry name" value="RlmI_M_like"/>
    <property type="match status" value="1"/>
</dbReference>
<dbReference type="GO" id="GO:0006364">
    <property type="term" value="P:rRNA processing"/>
    <property type="evidence" value="ECO:0007669"/>
    <property type="project" value="UniProtKB-KW"/>
</dbReference>
<dbReference type="CDD" id="cd21153">
    <property type="entry name" value="PUA_RlmI"/>
    <property type="match status" value="1"/>
</dbReference>
<dbReference type="InterPro" id="IPR029063">
    <property type="entry name" value="SAM-dependent_MTases_sf"/>
</dbReference>
<evidence type="ECO:0000256" key="2">
    <source>
        <dbReference type="ARBA" id="ARBA00022490"/>
    </source>
</evidence>
<keyword evidence="6" id="KW-0949">S-adenosyl-L-methionine</keyword>
<keyword evidence="4 10" id="KW-0489">Methyltransferase</keyword>
<evidence type="ECO:0000256" key="7">
    <source>
        <dbReference type="ARBA" id="ARBA00022884"/>
    </source>
</evidence>
<evidence type="ECO:0000259" key="9">
    <source>
        <dbReference type="SMART" id="SM00359"/>
    </source>
</evidence>
<keyword evidence="2" id="KW-0963">Cytoplasm</keyword>
<evidence type="ECO:0000313" key="10">
    <source>
        <dbReference type="EMBL" id="SHN31523.1"/>
    </source>
</evidence>
<dbReference type="Proteomes" id="UP000184339">
    <property type="component" value="Unassembled WGS sequence"/>
</dbReference>
<keyword evidence="7" id="KW-0694">RNA-binding</keyword>
<dbReference type="AlphaFoldDB" id="A0A1M7QJZ4"/>